<sequence>SFVPNSGRKPVAIVQRLTGNSSTGSRTICSQWPVTCKTDCGFVFCSVFSWLHETVGFLATCSTVAVFQSRGKTSVVRQVFAGPSQVLSQLAYPRCLYLNLFENSKDMSRHTVKHKCANQR</sequence>
<reference evidence="2" key="2">
    <citation type="submission" date="2020-05" db="UniProtKB">
        <authorList>
            <consortium name="EnsemblMetazoa"/>
        </authorList>
    </citation>
    <scope>IDENTIFICATION</scope>
    <source>
        <strain evidence="2">wikel</strain>
    </source>
</reference>
<evidence type="ECO:0000313" key="1">
    <source>
        <dbReference type="EMBL" id="EEC10477.1"/>
    </source>
</evidence>
<protein>
    <submittedName>
        <fullName evidence="1 2">Uncharacterized protein</fullName>
    </submittedName>
</protein>
<dbReference type="EMBL" id="ABJB011059858">
    <property type="status" value="NOT_ANNOTATED_CDS"/>
    <property type="molecule type" value="Genomic_DNA"/>
</dbReference>
<dbReference type="EMBL" id="DS797922">
    <property type="protein sequence ID" value="EEC10477.1"/>
    <property type="molecule type" value="Genomic_DNA"/>
</dbReference>
<gene>
    <name evidence="1" type="ORF">IscW_ISCW008282</name>
</gene>
<dbReference type="HOGENOM" id="CLU_2055543_0_0_1"/>
<dbReference type="AlphaFoldDB" id="B7PV55"/>
<name>B7PV55_IXOSC</name>
<organism>
    <name type="scientific">Ixodes scapularis</name>
    <name type="common">Black-legged tick</name>
    <name type="synonym">Deer tick</name>
    <dbReference type="NCBI Taxonomy" id="6945"/>
    <lineage>
        <taxon>Eukaryota</taxon>
        <taxon>Metazoa</taxon>
        <taxon>Ecdysozoa</taxon>
        <taxon>Arthropoda</taxon>
        <taxon>Chelicerata</taxon>
        <taxon>Arachnida</taxon>
        <taxon>Acari</taxon>
        <taxon>Parasitiformes</taxon>
        <taxon>Ixodida</taxon>
        <taxon>Ixodoidea</taxon>
        <taxon>Ixodidae</taxon>
        <taxon>Ixodinae</taxon>
        <taxon>Ixodes</taxon>
    </lineage>
</organism>
<dbReference type="Proteomes" id="UP000001555">
    <property type="component" value="Unassembled WGS sequence"/>
</dbReference>
<dbReference type="InParanoid" id="B7PV55"/>
<feature type="non-terminal residue" evidence="1">
    <location>
        <position position="1"/>
    </location>
</feature>
<keyword evidence="3" id="KW-1185">Reference proteome</keyword>
<accession>B7PV55</accession>
<dbReference type="PaxDb" id="6945-B7PV55"/>
<dbReference type="VEuPathDB" id="VectorBase:ISCI008282"/>
<proteinExistence type="predicted"/>
<reference evidence="1 3" key="1">
    <citation type="submission" date="2008-03" db="EMBL/GenBank/DDBJ databases">
        <title>Annotation of Ixodes scapularis.</title>
        <authorList>
            <consortium name="Ixodes scapularis Genome Project Consortium"/>
            <person name="Caler E."/>
            <person name="Hannick L.I."/>
            <person name="Bidwell S."/>
            <person name="Joardar V."/>
            <person name="Thiagarajan M."/>
            <person name="Amedeo P."/>
            <person name="Galinsky K.J."/>
            <person name="Schobel S."/>
            <person name="Inman J."/>
            <person name="Hostetler J."/>
            <person name="Miller J."/>
            <person name="Hammond M."/>
            <person name="Megy K."/>
            <person name="Lawson D."/>
            <person name="Kodira C."/>
            <person name="Sutton G."/>
            <person name="Meyer J."/>
            <person name="Hill C.A."/>
            <person name="Birren B."/>
            <person name="Nene V."/>
            <person name="Collins F."/>
            <person name="Alarcon-Chaidez F."/>
            <person name="Wikel S."/>
            <person name="Strausberg R."/>
        </authorList>
    </citation>
    <scope>NUCLEOTIDE SEQUENCE [LARGE SCALE GENOMIC DNA]</scope>
    <source>
        <strain evidence="3">Wikel</strain>
        <strain evidence="1">Wikel colony</strain>
    </source>
</reference>
<dbReference type="EnsemblMetazoa" id="ISCW008282-RA">
    <property type="protein sequence ID" value="ISCW008282-PA"/>
    <property type="gene ID" value="ISCW008282"/>
</dbReference>
<evidence type="ECO:0000313" key="2">
    <source>
        <dbReference type="EnsemblMetazoa" id="ISCW008282-PA"/>
    </source>
</evidence>
<dbReference type="VEuPathDB" id="VectorBase:ISCW008282"/>
<evidence type="ECO:0000313" key="3">
    <source>
        <dbReference type="Proteomes" id="UP000001555"/>
    </source>
</evidence>